<reference evidence="2" key="1">
    <citation type="journal article" date="2019" name="Int. J. Syst. Evol. Microbiol.">
        <title>The Global Catalogue of Microorganisms (GCM) 10K type strain sequencing project: providing services to taxonomists for standard genome sequencing and annotation.</title>
        <authorList>
            <consortium name="The Broad Institute Genomics Platform"/>
            <consortium name="The Broad Institute Genome Sequencing Center for Infectious Disease"/>
            <person name="Wu L."/>
            <person name="Ma J."/>
        </authorList>
    </citation>
    <scope>NUCLEOTIDE SEQUENCE [LARGE SCALE GENOMIC DNA]</scope>
    <source>
        <strain evidence="2">DT92</strain>
    </source>
</reference>
<dbReference type="EMBL" id="JBHUHY010000002">
    <property type="protein sequence ID" value="MFD2185314.1"/>
    <property type="molecule type" value="Genomic_DNA"/>
</dbReference>
<keyword evidence="2" id="KW-1185">Reference proteome</keyword>
<name>A0ABW5ATX9_9FLAO</name>
<accession>A0ABW5ATX9</accession>
<dbReference type="InterPro" id="IPR021133">
    <property type="entry name" value="HEAT_type_2"/>
</dbReference>
<dbReference type="Pfam" id="PF08713">
    <property type="entry name" value="DNA_alkylation"/>
    <property type="match status" value="1"/>
</dbReference>
<evidence type="ECO:0000313" key="1">
    <source>
        <dbReference type="EMBL" id="MFD2185314.1"/>
    </source>
</evidence>
<sequence>MAEPLKNVYNELFFEKFLNTVKEVYPKINSTKFLSDIYKDHWKEKELKQRMYHISSVLFKHLPNNFVIATKIIVQMTEVLKTKEESMSFEYMFLADYIEKYGLDNYQTSISAMEEITKFTSCEFAVRPFIFKYPEQMRSQLLEWSQHAHPMVRRLASEGSRPRLPWTMRLPSFQKDPSPIIPILKNLKNDPSEMVRRSVANNLNDISKDNPEIVISLAIKWKGKSKETDKLIKHACRTLLKEGNREIMKLFGFRTIKEIKISDFQVLTPKIKVGNSLEFSFVLKNKSKTTSKIRLECGIYYKKANGILSRKVFKISEKEYLANSITTIKRKQPFKIITTRKLYSGTHQISLIINGNEFEKLDFELL</sequence>
<proteinExistence type="predicted"/>
<dbReference type="RefSeq" id="WP_378318278.1">
    <property type="nucleotide sequence ID" value="NZ_JBHUHY010000002.1"/>
</dbReference>
<dbReference type="Gene3D" id="1.25.40.290">
    <property type="entry name" value="ARM repeat domains"/>
    <property type="match status" value="1"/>
</dbReference>
<gene>
    <name evidence="1" type="ORF">ACFSJT_00800</name>
</gene>
<dbReference type="PROSITE" id="PS50077">
    <property type="entry name" value="HEAT_REPEAT"/>
    <property type="match status" value="1"/>
</dbReference>
<dbReference type="InterPro" id="IPR016024">
    <property type="entry name" value="ARM-type_fold"/>
</dbReference>
<organism evidence="1 2">
    <name type="scientific">Aquimarina celericrescens</name>
    <dbReference type="NCBI Taxonomy" id="1964542"/>
    <lineage>
        <taxon>Bacteria</taxon>
        <taxon>Pseudomonadati</taxon>
        <taxon>Bacteroidota</taxon>
        <taxon>Flavobacteriia</taxon>
        <taxon>Flavobacteriales</taxon>
        <taxon>Flavobacteriaceae</taxon>
        <taxon>Aquimarina</taxon>
    </lineage>
</organism>
<dbReference type="Proteomes" id="UP001597344">
    <property type="component" value="Unassembled WGS sequence"/>
</dbReference>
<protein>
    <submittedName>
        <fullName evidence="1">DNA alkylation repair protein</fullName>
    </submittedName>
</protein>
<comment type="caution">
    <text evidence="1">The sequence shown here is derived from an EMBL/GenBank/DDBJ whole genome shotgun (WGS) entry which is preliminary data.</text>
</comment>
<evidence type="ECO:0000313" key="2">
    <source>
        <dbReference type="Proteomes" id="UP001597344"/>
    </source>
</evidence>
<dbReference type="SUPFAM" id="SSF48371">
    <property type="entry name" value="ARM repeat"/>
    <property type="match status" value="1"/>
</dbReference>
<dbReference type="InterPro" id="IPR014825">
    <property type="entry name" value="DNA_alkylation"/>
</dbReference>